<accession>A0AAW1NKH6</accession>
<dbReference type="EMBL" id="JASPKY010000001">
    <property type="protein sequence ID" value="KAK9759305.1"/>
    <property type="molecule type" value="Genomic_DNA"/>
</dbReference>
<sequence length="220" mass="25538">MRYERKRVRTSRLLLFGKTASSSSTKIGKGHIIHSQAREILANVMQFMKEEATNNSCGIPLTNFKERFLAATKVSEKTYRRPTLKGILNKLKENDISFEGGLSTLSKVLKRMGFKWRRSIDKRQILVESYDIRAKRIKYLRQLQIYMREGRPIVFTDESYIHSSHTQTKEWADDSLLGLKKPISKGQRLIMVHAGGREGFIPNQVEEKVLYQTIINFSIR</sequence>
<organism evidence="1 2">
    <name type="scientific">Popillia japonica</name>
    <name type="common">Japanese beetle</name>
    <dbReference type="NCBI Taxonomy" id="7064"/>
    <lineage>
        <taxon>Eukaryota</taxon>
        <taxon>Metazoa</taxon>
        <taxon>Ecdysozoa</taxon>
        <taxon>Arthropoda</taxon>
        <taxon>Hexapoda</taxon>
        <taxon>Insecta</taxon>
        <taxon>Pterygota</taxon>
        <taxon>Neoptera</taxon>
        <taxon>Endopterygota</taxon>
        <taxon>Coleoptera</taxon>
        <taxon>Polyphaga</taxon>
        <taxon>Scarabaeiformia</taxon>
        <taxon>Scarabaeidae</taxon>
        <taxon>Rutelinae</taxon>
        <taxon>Popillia</taxon>
    </lineage>
</organism>
<name>A0AAW1NKH6_POPJA</name>
<dbReference type="Proteomes" id="UP001458880">
    <property type="component" value="Unassembled WGS sequence"/>
</dbReference>
<protein>
    <recommendedName>
        <fullName evidence="3">Transposase</fullName>
    </recommendedName>
</protein>
<dbReference type="AlphaFoldDB" id="A0AAW1NKH6"/>
<gene>
    <name evidence="1" type="ORF">QE152_g143</name>
</gene>
<keyword evidence="2" id="KW-1185">Reference proteome</keyword>
<evidence type="ECO:0000313" key="1">
    <source>
        <dbReference type="EMBL" id="KAK9759305.1"/>
    </source>
</evidence>
<proteinExistence type="predicted"/>
<evidence type="ECO:0000313" key="2">
    <source>
        <dbReference type="Proteomes" id="UP001458880"/>
    </source>
</evidence>
<evidence type="ECO:0008006" key="3">
    <source>
        <dbReference type="Google" id="ProtNLM"/>
    </source>
</evidence>
<reference evidence="1 2" key="1">
    <citation type="journal article" date="2024" name="BMC Genomics">
        <title>De novo assembly and annotation of Popillia japonica's genome with initial clues to its potential as an invasive pest.</title>
        <authorList>
            <person name="Cucini C."/>
            <person name="Boschi S."/>
            <person name="Funari R."/>
            <person name="Cardaioli E."/>
            <person name="Iannotti N."/>
            <person name="Marturano G."/>
            <person name="Paoli F."/>
            <person name="Bruttini M."/>
            <person name="Carapelli A."/>
            <person name="Frati F."/>
            <person name="Nardi F."/>
        </authorList>
    </citation>
    <scope>NUCLEOTIDE SEQUENCE [LARGE SCALE GENOMIC DNA]</scope>
    <source>
        <strain evidence="1">DMR45628</strain>
    </source>
</reference>
<comment type="caution">
    <text evidence="1">The sequence shown here is derived from an EMBL/GenBank/DDBJ whole genome shotgun (WGS) entry which is preliminary data.</text>
</comment>